<comment type="caution">
    <text evidence="1">The sequence shown here is derived from an EMBL/GenBank/DDBJ whole genome shotgun (WGS) entry which is preliminary data.</text>
</comment>
<dbReference type="EMBL" id="JAHRIQ010093288">
    <property type="protein sequence ID" value="MEQ2251239.1"/>
    <property type="molecule type" value="Genomic_DNA"/>
</dbReference>
<evidence type="ECO:0000313" key="2">
    <source>
        <dbReference type="Proteomes" id="UP001482620"/>
    </source>
</evidence>
<accession>A0ABV0V1I1</accession>
<organism evidence="1 2">
    <name type="scientific">Ilyodon furcidens</name>
    <name type="common">goldbreast splitfin</name>
    <dbReference type="NCBI Taxonomy" id="33524"/>
    <lineage>
        <taxon>Eukaryota</taxon>
        <taxon>Metazoa</taxon>
        <taxon>Chordata</taxon>
        <taxon>Craniata</taxon>
        <taxon>Vertebrata</taxon>
        <taxon>Euteleostomi</taxon>
        <taxon>Actinopterygii</taxon>
        <taxon>Neopterygii</taxon>
        <taxon>Teleostei</taxon>
        <taxon>Neoteleostei</taxon>
        <taxon>Acanthomorphata</taxon>
        <taxon>Ovalentaria</taxon>
        <taxon>Atherinomorphae</taxon>
        <taxon>Cyprinodontiformes</taxon>
        <taxon>Goodeidae</taxon>
        <taxon>Ilyodon</taxon>
    </lineage>
</organism>
<gene>
    <name evidence="1" type="ORF">ILYODFUR_008840</name>
</gene>
<name>A0ABV0V1I1_9TELE</name>
<protein>
    <submittedName>
        <fullName evidence="1">Uncharacterized protein</fullName>
    </submittedName>
</protein>
<dbReference type="Proteomes" id="UP001482620">
    <property type="component" value="Unassembled WGS sequence"/>
</dbReference>
<keyword evidence="2" id="KW-1185">Reference proteome</keyword>
<reference evidence="1 2" key="1">
    <citation type="submission" date="2021-06" db="EMBL/GenBank/DDBJ databases">
        <authorList>
            <person name="Palmer J.M."/>
        </authorList>
    </citation>
    <scope>NUCLEOTIDE SEQUENCE [LARGE SCALE GENOMIC DNA]</scope>
    <source>
        <strain evidence="2">if_2019</strain>
        <tissue evidence="1">Muscle</tissue>
    </source>
</reference>
<proteinExistence type="predicted"/>
<evidence type="ECO:0000313" key="1">
    <source>
        <dbReference type="EMBL" id="MEQ2251239.1"/>
    </source>
</evidence>
<sequence>MKPFAINTWDHNAMALAQTDFAGQFFFLFSLRQYKDREGTVKAPVAMFLILGDTSLFLNICGWKSSRSCCTSGVPVLSVQLHNNKVCESVCALDYEAIISDRDVT</sequence>